<dbReference type="GO" id="GO:0045892">
    <property type="term" value="P:negative regulation of DNA-templated transcription"/>
    <property type="evidence" value="ECO:0007669"/>
    <property type="project" value="TreeGrafter"/>
</dbReference>
<keyword evidence="8" id="KW-0805">Transcription regulation</keyword>
<evidence type="ECO:0000256" key="12">
    <source>
        <dbReference type="PIRSR" id="PIRSR602481-2"/>
    </source>
</evidence>
<evidence type="ECO:0000256" key="7">
    <source>
        <dbReference type="ARBA" id="ARBA00022833"/>
    </source>
</evidence>
<keyword evidence="7 11" id="KW-0862">Zinc</keyword>
<comment type="subcellular location">
    <subcellularLocation>
        <location evidence="1">Cytoplasm</location>
    </subcellularLocation>
</comment>
<comment type="caution">
    <text evidence="13">The sequence shown here is derived from an EMBL/GenBank/DDBJ whole genome shotgun (WGS) entry which is preliminary data.</text>
</comment>
<evidence type="ECO:0000256" key="10">
    <source>
        <dbReference type="ARBA" id="ARBA00023163"/>
    </source>
</evidence>
<protein>
    <submittedName>
        <fullName evidence="13">Transcriptional repressor</fullName>
    </submittedName>
</protein>
<feature type="binding site" evidence="11">
    <location>
        <position position="132"/>
    </location>
    <ligand>
        <name>Zn(2+)</name>
        <dbReference type="ChEBI" id="CHEBI:29105"/>
    </ligand>
</feature>
<feature type="binding site" evidence="11">
    <location>
        <position position="95"/>
    </location>
    <ligand>
        <name>Zn(2+)</name>
        <dbReference type="ChEBI" id="CHEBI:29105"/>
    </ligand>
</feature>
<dbReference type="GO" id="GO:0000976">
    <property type="term" value="F:transcription cis-regulatory region binding"/>
    <property type="evidence" value="ECO:0007669"/>
    <property type="project" value="TreeGrafter"/>
</dbReference>
<dbReference type="Pfam" id="PF01475">
    <property type="entry name" value="FUR"/>
    <property type="match status" value="1"/>
</dbReference>
<evidence type="ECO:0000256" key="2">
    <source>
        <dbReference type="ARBA" id="ARBA00007957"/>
    </source>
</evidence>
<keyword evidence="6 11" id="KW-0479">Metal-binding</keyword>
<comment type="cofactor">
    <cofactor evidence="12">
        <name>Mn(2+)</name>
        <dbReference type="ChEBI" id="CHEBI:29035"/>
    </cofactor>
    <cofactor evidence="12">
        <name>Fe(2+)</name>
        <dbReference type="ChEBI" id="CHEBI:29033"/>
    </cofactor>
    <text evidence="12">Binds 1 Mn(2+) or Fe(2+) ion per subunit.</text>
</comment>
<evidence type="ECO:0000256" key="3">
    <source>
        <dbReference type="ARBA" id="ARBA00011738"/>
    </source>
</evidence>
<keyword evidence="10" id="KW-0804">Transcription</keyword>
<dbReference type="CDD" id="cd07153">
    <property type="entry name" value="Fur_like"/>
    <property type="match status" value="1"/>
</dbReference>
<evidence type="ECO:0000256" key="6">
    <source>
        <dbReference type="ARBA" id="ARBA00022723"/>
    </source>
</evidence>
<evidence type="ECO:0000313" key="14">
    <source>
        <dbReference type="Proteomes" id="UP000249432"/>
    </source>
</evidence>
<feature type="binding site" evidence="12">
    <location>
        <position position="107"/>
    </location>
    <ligand>
        <name>Fe cation</name>
        <dbReference type="ChEBI" id="CHEBI:24875"/>
    </ligand>
</feature>
<dbReference type="Gene3D" id="1.10.10.10">
    <property type="entry name" value="Winged helix-like DNA-binding domain superfamily/Winged helix DNA-binding domain"/>
    <property type="match status" value="1"/>
</dbReference>
<dbReference type="InterPro" id="IPR036390">
    <property type="entry name" value="WH_DNA-bd_sf"/>
</dbReference>
<organism evidence="13 14">
    <name type="scientific">Corynebacterium kroppenstedtii</name>
    <dbReference type="NCBI Taxonomy" id="161879"/>
    <lineage>
        <taxon>Bacteria</taxon>
        <taxon>Bacillati</taxon>
        <taxon>Actinomycetota</taxon>
        <taxon>Actinomycetes</taxon>
        <taxon>Mycobacteriales</taxon>
        <taxon>Corynebacteriaceae</taxon>
        <taxon>Corynebacterium</taxon>
    </lineage>
</organism>
<dbReference type="GO" id="GO:0003700">
    <property type="term" value="F:DNA-binding transcription factor activity"/>
    <property type="evidence" value="ECO:0007669"/>
    <property type="project" value="InterPro"/>
</dbReference>
<comment type="cofactor">
    <cofactor evidence="11">
        <name>Zn(2+)</name>
        <dbReference type="ChEBI" id="CHEBI:29105"/>
    </cofactor>
    <text evidence="11">Binds 1 zinc ion per subunit.</text>
</comment>
<dbReference type="GO" id="GO:0008270">
    <property type="term" value="F:zinc ion binding"/>
    <property type="evidence" value="ECO:0007669"/>
    <property type="project" value="TreeGrafter"/>
</dbReference>
<evidence type="ECO:0000256" key="1">
    <source>
        <dbReference type="ARBA" id="ARBA00004496"/>
    </source>
</evidence>
<proteinExistence type="inferred from homology"/>
<keyword evidence="9" id="KW-0238">DNA-binding</keyword>
<dbReference type="GO" id="GO:0005829">
    <property type="term" value="C:cytosol"/>
    <property type="evidence" value="ECO:0007669"/>
    <property type="project" value="TreeGrafter"/>
</dbReference>
<dbReference type="PANTHER" id="PTHR33202">
    <property type="entry name" value="ZINC UPTAKE REGULATION PROTEIN"/>
    <property type="match status" value="1"/>
</dbReference>
<evidence type="ECO:0000256" key="4">
    <source>
        <dbReference type="ARBA" id="ARBA00022490"/>
    </source>
</evidence>
<accession>A0A2W5SJM5</accession>
<dbReference type="InterPro" id="IPR043135">
    <property type="entry name" value="Fur_C"/>
</dbReference>
<name>A0A2W5SJM5_9CORY</name>
<evidence type="ECO:0000256" key="9">
    <source>
        <dbReference type="ARBA" id="ARBA00023125"/>
    </source>
</evidence>
<dbReference type="Proteomes" id="UP000249432">
    <property type="component" value="Unassembled WGS sequence"/>
</dbReference>
<feature type="binding site" evidence="11">
    <location>
        <position position="92"/>
    </location>
    <ligand>
        <name>Zn(2+)</name>
        <dbReference type="ChEBI" id="CHEBI:29105"/>
    </ligand>
</feature>
<keyword evidence="5" id="KW-0678">Repressor</keyword>
<feature type="binding site" evidence="12">
    <location>
        <position position="124"/>
    </location>
    <ligand>
        <name>Fe cation</name>
        <dbReference type="ChEBI" id="CHEBI:24875"/>
    </ligand>
</feature>
<dbReference type="RefSeq" id="WP_303735577.1">
    <property type="nucleotide sequence ID" value="NZ_CAKZHK010000009.1"/>
</dbReference>
<dbReference type="FunFam" id="1.10.10.10:FF:000459">
    <property type="entry name" value="Ferric uptake regulation protein"/>
    <property type="match status" value="1"/>
</dbReference>
<feature type="binding site" evidence="11">
    <location>
        <position position="135"/>
    </location>
    <ligand>
        <name>Zn(2+)</name>
        <dbReference type="ChEBI" id="CHEBI:29105"/>
    </ligand>
</feature>
<dbReference type="InterPro" id="IPR036388">
    <property type="entry name" value="WH-like_DNA-bd_sf"/>
</dbReference>
<dbReference type="AlphaFoldDB" id="A0A2W5SJM5"/>
<keyword evidence="12" id="KW-0408">Iron</keyword>
<keyword evidence="4" id="KW-0963">Cytoplasm</keyword>
<dbReference type="GO" id="GO:1900376">
    <property type="term" value="P:regulation of secondary metabolite biosynthetic process"/>
    <property type="evidence" value="ECO:0007669"/>
    <property type="project" value="TreeGrafter"/>
</dbReference>
<evidence type="ECO:0000256" key="8">
    <source>
        <dbReference type="ARBA" id="ARBA00023015"/>
    </source>
</evidence>
<evidence type="ECO:0000256" key="5">
    <source>
        <dbReference type="ARBA" id="ARBA00022491"/>
    </source>
</evidence>
<comment type="similarity">
    <text evidence="2">Belongs to the Fur family.</text>
</comment>
<reference evidence="13 14" key="1">
    <citation type="submission" date="2017-08" db="EMBL/GenBank/DDBJ databases">
        <title>Infants hospitalized years apart are colonized by the same room-sourced microbial strains.</title>
        <authorList>
            <person name="Brooks B."/>
            <person name="Olm M.R."/>
            <person name="Firek B.A."/>
            <person name="Baker R."/>
            <person name="Thomas B.C."/>
            <person name="Morowitz M.J."/>
            <person name="Banfield J.F."/>
        </authorList>
    </citation>
    <scope>NUCLEOTIDE SEQUENCE [LARGE SCALE GENOMIC DNA]</scope>
    <source>
        <strain evidence="13">S2_003_000_R1_3</strain>
    </source>
</reference>
<gene>
    <name evidence="13" type="ORF">DI525_10105</name>
</gene>
<sequence>MTTTPRRKTIGIRSTRQRAAVEDTLADLPRFASAGDIHRRIVDKGESVGLTTVYRTLQALADAGEVDVLNSLGGEALYRKCNSSTHHHHLVCTNCGTAVEIDGGPVEQWSQHSANEYGYVLTGHTAEVFGLCPRCHSKKP</sequence>
<comment type="subunit">
    <text evidence="3">Homodimer.</text>
</comment>
<evidence type="ECO:0000256" key="11">
    <source>
        <dbReference type="PIRSR" id="PIRSR602481-1"/>
    </source>
</evidence>
<evidence type="ECO:0000313" key="13">
    <source>
        <dbReference type="EMBL" id="PZR03409.1"/>
    </source>
</evidence>
<dbReference type="SUPFAM" id="SSF46785">
    <property type="entry name" value="Winged helix' DNA-binding domain"/>
    <property type="match status" value="1"/>
</dbReference>
<feature type="binding site" evidence="12">
    <location>
        <position position="86"/>
    </location>
    <ligand>
        <name>Fe cation</name>
        <dbReference type="ChEBI" id="CHEBI:24875"/>
    </ligand>
</feature>
<dbReference type="PANTHER" id="PTHR33202:SF2">
    <property type="entry name" value="FERRIC UPTAKE REGULATION PROTEIN"/>
    <property type="match status" value="1"/>
</dbReference>
<dbReference type="InterPro" id="IPR002481">
    <property type="entry name" value="FUR"/>
</dbReference>
<dbReference type="EMBL" id="QFRA01000041">
    <property type="protein sequence ID" value="PZR03409.1"/>
    <property type="molecule type" value="Genomic_DNA"/>
</dbReference>
<dbReference type="Gene3D" id="3.30.1490.190">
    <property type="match status" value="1"/>
</dbReference>